<dbReference type="InterPro" id="IPR016040">
    <property type="entry name" value="NAD(P)-bd_dom"/>
</dbReference>
<gene>
    <name evidence="3" type="ORF">U6N30_30020</name>
</gene>
<accession>A0ABZ1B237</accession>
<dbReference type="EMBL" id="CP141261">
    <property type="protein sequence ID" value="WRL63818.1"/>
    <property type="molecule type" value="Genomic_DNA"/>
</dbReference>
<evidence type="ECO:0000256" key="1">
    <source>
        <dbReference type="SAM" id="MobiDB-lite"/>
    </source>
</evidence>
<evidence type="ECO:0000313" key="3">
    <source>
        <dbReference type="EMBL" id="WRL63818.1"/>
    </source>
</evidence>
<dbReference type="Pfam" id="PF13460">
    <property type="entry name" value="NAD_binding_10"/>
    <property type="match status" value="1"/>
</dbReference>
<dbReference type="Proteomes" id="UP001324287">
    <property type="component" value="Chromosome"/>
</dbReference>
<organism evidence="3 4">
    <name type="scientific">Blastococcus brunescens</name>
    <dbReference type="NCBI Taxonomy" id="1564165"/>
    <lineage>
        <taxon>Bacteria</taxon>
        <taxon>Bacillati</taxon>
        <taxon>Actinomycetota</taxon>
        <taxon>Actinomycetes</taxon>
        <taxon>Geodermatophilales</taxon>
        <taxon>Geodermatophilaceae</taxon>
        <taxon>Blastococcus</taxon>
    </lineage>
</organism>
<feature type="domain" description="NAD(P)-binding" evidence="2">
    <location>
        <begin position="2"/>
        <end position="95"/>
    </location>
</feature>
<evidence type="ECO:0000313" key="4">
    <source>
        <dbReference type="Proteomes" id="UP001324287"/>
    </source>
</evidence>
<reference evidence="3 4" key="1">
    <citation type="submission" date="2023-12" db="EMBL/GenBank/DDBJ databases">
        <title>Blastococcus brunescens sp. nov., an actonobacterium isolated from sandstone collected in sahara desert.</title>
        <authorList>
            <person name="Gtari M."/>
            <person name="Ghodhbane F."/>
        </authorList>
    </citation>
    <scope>NUCLEOTIDE SEQUENCE [LARGE SCALE GENOMIC DNA]</scope>
    <source>
        <strain evidence="3 4">BMG 8361</strain>
    </source>
</reference>
<dbReference type="SUPFAM" id="SSF51735">
    <property type="entry name" value="NAD(P)-binding Rossmann-fold domains"/>
    <property type="match status" value="1"/>
</dbReference>
<protein>
    <submittedName>
        <fullName evidence="3">NAD(P)H-binding protein</fullName>
    </submittedName>
</protein>
<dbReference type="RefSeq" id="WP_324275149.1">
    <property type="nucleotide sequence ID" value="NZ_CP141261.1"/>
</dbReference>
<proteinExistence type="predicted"/>
<keyword evidence="4" id="KW-1185">Reference proteome</keyword>
<evidence type="ECO:0000259" key="2">
    <source>
        <dbReference type="Pfam" id="PF13460"/>
    </source>
</evidence>
<name>A0ABZ1B237_9ACTN</name>
<dbReference type="Gene3D" id="3.40.50.720">
    <property type="entry name" value="NAD(P)-binding Rossmann-like Domain"/>
    <property type="match status" value="1"/>
</dbReference>
<sequence length="125" mass="13242">MPELLAAGHRVRVMTRTPERLRDRPWAGEVDIARADATDADQVAAACAGVDVVYYLIHALGGGAAFEDTDRRTAELMAGAARNAGVGRLVYLGALRPQGRSCRRTCGRGPRSPTSCSPPASPPRS</sequence>
<feature type="region of interest" description="Disordered" evidence="1">
    <location>
        <begin position="100"/>
        <end position="125"/>
    </location>
</feature>
<dbReference type="InterPro" id="IPR036291">
    <property type="entry name" value="NAD(P)-bd_dom_sf"/>
</dbReference>